<organism evidence="1 2">
    <name type="scientific">Raoultella ornithinolytica</name>
    <name type="common">Klebsiella ornithinolytica</name>
    <dbReference type="NCBI Taxonomy" id="54291"/>
    <lineage>
        <taxon>Bacteria</taxon>
        <taxon>Pseudomonadati</taxon>
        <taxon>Pseudomonadota</taxon>
        <taxon>Gammaproteobacteria</taxon>
        <taxon>Enterobacterales</taxon>
        <taxon>Enterobacteriaceae</taxon>
        <taxon>Klebsiella/Raoultella group</taxon>
        <taxon>Raoultella</taxon>
    </lineage>
</organism>
<dbReference type="EMBL" id="SLYQ01000001">
    <property type="protein sequence ID" value="TCQ77505.1"/>
    <property type="molecule type" value="Genomic_DNA"/>
</dbReference>
<gene>
    <name evidence="1" type="ORF">EC841_1011328</name>
</gene>
<dbReference type="Proteomes" id="UP000295263">
    <property type="component" value="Unassembled WGS sequence"/>
</dbReference>
<sequence>MKWYRGAGAGILIFFIVHPLLASEMLKTSRCVKGSLLMEHRLENEYVVDEFHVFYSLQGKDALTYVQDSNGEGVPDVIKDIGIQLEAAKYLYSSLSGLQFPLNQKIFSQARQINVYLLLLPKGNGLAFDRVASETMNDGMQIPCGLKIVLNAALRPAQNITPAHELFHLYQYGYAVFKQKWYLEGMARWMEDTFKPVEKRTRSLAALPACESNFSRGYGAANYWANYAQRSFASVSLPEKANTYRYQDGSPVFKANVLPGGGMLEPLFHQLSLYSVEASRAENMANIRWPEEKQQSPRFNTFICQALLASGGDKK</sequence>
<accession>A0ABD7QS74</accession>
<evidence type="ECO:0000313" key="1">
    <source>
        <dbReference type="EMBL" id="TCQ77505.1"/>
    </source>
</evidence>
<dbReference type="AlphaFoldDB" id="A0ABD7QS74"/>
<proteinExistence type="predicted"/>
<reference evidence="1 2" key="1">
    <citation type="submission" date="2019-03" db="EMBL/GenBank/DDBJ databases">
        <title>Genomic analyses of the natural microbiome of Caenorhabditis elegans.</title>
        <authorList>
            <person name="Samuel B."/>
        </authorList>
    </citation>
    <scope>NUCLEOTIDE SEQUENCE [LARGE SCALE GENOMIC DNA]</scope>
    <source>
        <strain evidence="1 2">JUb54</strain>
    </source>
</reference>
<evidence type="ECO:0008006" key="3">
    <source>
        <dbReference type="Google" id="ProtNLM"/>
    </source>
</evidence>
<protein>
    <recommendedName>
        <fullName evidence="3">Peptidase</fullName>
    </recommendedName>
</protein>
<name>A0ABD7QS74_RAOOR</name>
<comment type="caution">
    <text evidence="1">The sequence shown here is derived from an EMBL/GenBank/DDBJ whole genome shotgun (WGS) entry which is preliminary data.</text>
</comment>
<evidence type="ECO:0000313" key="2">
    <source>
        <dbReference type="Proteomes" id="UP000295263"/>
    </source>
</evidence>